<keyword evidence="4" id="KW-0378">Hydrolase</keyword>
<evidence type="ECO:0000256" key="1">
    <source>
        <dbReference type="ARBA" id="ARBA00011079"/>
    </source>
</evidence>
<accession>A0A401PSU8</accession>
<dbReference type="GO" id="GO:0006508">
    <property type="term" value="P:proteolysis"/>
    <property type="evidence" value="ECO:0007669"/>
    <property type="project" value="UniProtKB-KW"/>
</dbReference>
<evidence type="ECO:0000256" key="2">
    <source>
        <dbReference type="ARBA" id="ARBA00022670"/>
    </source>
</evidence>
<dbReference type="GO" id="GO:0070008">
    <property type="term" value="F:serine-type exopeptidase activity"/>
    <property type="evidence" value="ECO:0007669"/>
    <property type="project" value="InterPro"/>
</dbReference>
<keyword evidence="2" id="KW-0645">Protease</keyword>
<dbReference type="Gene3D" id="3.40.50.1820">
    <property type="entry name" value="alpha/beta hydrolase"/>
    <property type="match status" value="1"/>
</dbReference>
<comment type="caution">
    <text evidence="6">The sequence shown here is derived from an EMBL/GenBank/DDBJ whole genome shotgun (WGS) entry which is preliminary data.</text>
</comment>
<dbReference type="EMBL" id="BFAA01008760">
    <property type="protein sequence ID" value="GCB76163.1"/>
    <property type="molecule type" value="Genomic_DNA"/>
</dbReference>
<dbReference type="STRING" id="75743.A0A401PSU8"/>
<evidence type="ECO:0000256" key="3">
    <source>
        <dbReference type="ARBA" id="ARBA00022729"/>
    </source>
</evidence>
<proteinExistence type="inferred from homology"/>
<evidence type="ECO:0000256" key="4">
    <source>
        <dbReference type="ARBA" id="ARBA00022801"/>
    </source>
</evidence>
<dbReference type="Proteomes" id="UP000288216">
    <property type="component" value="Unassembled WGS sequence"/>
</dbReference>
<keyword evidence="7" id="KW-1185">Reference proteome</keyword>
<feature type="non-terminal residue" evidence="6">
    <location>
        <position position="1"/>
    </location>
</feature>
<dbReference type="GO" id="GO:0008239">
    <property type="term" value="F:dipeptidyl-peptidase activity"/>
    <property type="evidence" value="ECO:0007669"/>
    <property type="project" value="TreeGrafter"/>
</dbReference>
<dbReference type="OrthoDB" id="1735038at2759"/>
<keyword evidence="5" id="KW-0325">Glycoprotein</keyword>
<dbReference type="PANTHER" id="PTHR11010:SF107">
    <property type="entry name" value="DIPEPTIDYL PEPTIDASE 2"/>
    <property type="match status" value="1"/>
</dbReference>
<keyword evidence="3" id="KW-0732">Signal</keyword>
<comment type="similarity">
    <text evidence="1">Belongs to the peptidase S28 family.</text>
</comment>
<sequence length="236" mass="26767">GQFDQFWAMNFGPIFLYTGNEGDIWDFANSSRFLIELASELQAMVIYAEHRYYGKSLPFGKKSYEKSNIEFLTVEQAVADYVVLITKLKADLDAKNCAVIVFGGRVLAGVTGYADTQEESCLIRRIYHVTDFERNSPDCVLTIRKGFQELEALAQQQAWSKITSQLSLCKAVKSKKEVDHLYAWARNAFTYLAMFNYPYKTEVGLHFPANPVDVACRYILTKADHIEGLLDILGNP</sequence>
<organism evidence="6 7">
    <name type="scientific">Scyliorhinus torazame</name>
    <name type="common">Cloudy catshark</name>
    <name type="synonym">Catulus torazame</name>
    <dbReference type="NCBI Taxonomy" id="75743"/>
    <lineage>
        <taxon>Eukaryota</taxon>
        <taxon>Metazoa</taxon>
        <taxon>Chordata</taxon>
        <taxon>Craniata</taxon>
        <taxon>Vertebrata</taxon>
        <taxon>Chondrichthyes</taxon>
        <taxon>Elasmobranchii</taxon>
        <taxon>Galeomorphii</taxon>
        <taxon>Galeoidea</taxon>
        <taxon>Carcharhiniformes</taxon>
        <taxon>Scyliorhinidae</taxon>
        <taxon>Scyliorhinus</taxon>
    </lineage>
</organism>
<reference evidence="6 7" key="1">
    <citation type="journal article" date="2018" name="Nat. Ecol. Evol.">
        <title>Shark genomes provide insights into elasmobranch evolution and the origin of vertebrates.</title>
        <authorList>
            <person name="Hara Y"/>
            <person name="Yamaguchi K"/>
            <person name="Onimaru K"/>
            <person name="Kadota M"/>
            <person name="Koyanagi M"/>
            <person name="Keeley SD"/>
            <person name="Tatsumi K"/>
            <person name="Tanaka K"/>
            <person name="Motone F"/>
            <person name="Kageyama Y"/>
            <person name="Nozu R"/>
            <person name="Adachi N"/>
            <person name="Nishimura O"/>
            <person name="Nakagawa R"/>
            <person name="Tanegashima C"/>
            <person name="Kiyatake I"/>
            <person name="Matsumoto R"/>
            <person name="Murakumo K"/>
            <person name="Nishida K"/>
            <person name="Terakita A"/>
            <person name="Kuratani S"/>
            <person name="Sato K"/>
            <person name="Hyodo S Kuraku.S."/>
        </authorList>
    </citation>
    <scope>NUCLEOTIDE SEQUENCE [LARGE SCALE GENOMIC DNA]</scope>
</reference>
<dbReference type="AlphaFoldDB" id="A0A401PSU8"/>
<evidence type="ECO:0000313" key="6">
    <source>
        <dbReference type="EMBL" id="GCB76163.1"/>
    </source>
</evidence>
<dbReference type="Pfam" id="PF05577">
    <property type="entry name" value="Peptidase_S28"/>
    <property type="match status" value="2"/>
</dbReference>
<dbReference type="GO" id="GO:0031982">
    <property type="term" value="C:vesicle"/>
    <property type="evidence" value="ECO:0007669"/>
    <property type="project" value="TreeGrafter"/>
</dbReference>
<protein>
    <submittedName>
        <fullName evidence="6">Uncharacterized protein</fullName>
    </submittedName>
</protein>
<dbReference type="InterPro" id="IPR008758">
    <property type="entry name" value="Peptidase_S28"/>
</dbReference>
<evidence type="ECO:0000313" key="7">
    <source>
        <dbReference type="Proteomes" id="UP000288216"/>
    </source>
</evidence>
<dbReference type="OMA" id="NWIRNAY"/>
<dbReference type="InterPro" id="IPR029058">
    <property type="entry name" value="AB_hydrolase_fold"/>
</dbReference>
<name>A0A401PSU8_SCYTO</name>
<dbReference type="PANTHER" id="PTHR11010">
    <property type="entry name" value="PROTEASE S28 PRO-X CARBOXYPEPTIDASE-RELATED"/>
    <property type="match status" value="1"/>
</dbReference>
<gene>
    <name evidence="6" type="ORF">scyTo_0015439</name>
</gene>
<evidence type="ECO:0000256" key="5">
    <source>
        <dbReference type="ARBA" id="ARBA00023180"/>
    </source>
</evidence>